<gene>
    <name evidence="10" type="ORF">CAXC1_320023</name>
</gene>
<feature type="transmembrane region" description="Helical" evidence="8">
    <location>
        <begin position="287"/>
        <end position="305"/>
    </location>
</feature>
<feature type="transmembrane region" description="Helical" evidence="8">
    <location>
        <begin position="339"/>
        <end position="363"/>
    </location>
</feature>
<keyword evidence="3" id="KW-0813">Transport</keyword>
<feature type="transmembrane region" description="Helical" evidence="8">
    <location>
        <begin position="246"/>
        <end position="267"/>
    </location>
</feature>
<evidence type="ECO:0000256" key="1">
    <source>
        <dbReference type="ARBA" id="ARBA00004429"/>
    </source>
</evidence>
<evidence type="ECO:0000313" key="10">
    <source>
        <dbReference type="EMBL" id="CAK8163218.1"/>
    </source>
</evidence>
<keyword evidence="6 8" id="KW-1133">Transmembrane helix</keyword>
<feature type="transmembrane region" description="Helical" evidence="8">
    <location>
        <begin position="189"/>
        <end position="207"/>
    </location>
</feature>
<dbReference type="InterPro" id="IPR036259">
    <property type="entry name" value="MFS_trans_sf"/>
</dbReference>
<evidence type="ECO:0000256" key="4">
    <source>
        <dbReference type="ARBA" id="ARBA00022519"/>
    </source>
</evidence>
<evidence type="ECO:0000259" key="9">
    <source>
        <dbReference type="PROSITE" id="PS50850"/>
    </source>
</evidence>
<organism evidence="10 11">
    <name type="scientific">Candidatus Xenohaliotis californiensis</name>
    <dbReference type="NCBI Taxonomy" id="84677"/>
    <lineage>
        <taxon>Bacteria</taxon>
        <taxon>Pseudomonadati</taxon>
        <taxon>Pseudomonadota</taxon>
        <taxon>Alphaproteobacteria</taxon>
        <taxon>Rickettsiales</taxon>
        <taxon>Anaplasmataceae</taxon>
        <taxon>Candidatus Xenohaliotis</taxon>
    </lineage>
</organism>
<sequence length="443" mass="48882">MLLKNFKIYLSKEIFIVFLMGIASAIPLTLLGSTLSAWLNDYGISKKTIGLFAMIGLPFSIKFAWAPIVDNIRIPIIYKIFGKRCSWLALIQIMIAAAIMTLGMHQLTVLDGSIKNIALHTLVIAFLAATQDIIVDAYRVELLSTKQQAAGSATAVFGYRIGMLISGAFTLMLVDFLKNLNYQNAWNKSYIIISLVMIIILTAILLLSEKQENEIKSEALDPKSIIKWLTHSLVEPLKDIVKRKHWILILILIASFKLGDAFATSLFTPFLRDLGFSLMQIGMALKIFGMIATIIGGFLGGTLAYKINLMNAILLCGIVQSITNLVYIAQHHIGNNIYMLYTTISIENIAGGMGTAVFVAYISMLCNKKYTATQYALLTSVASIGRTTLASSSGFVVDAFGWDVFFLISIVLTIPGISILLFFKHQQNYKTKTINTSSKEQPA</sequence>
<comment type="subcellular location">
    <subcellularLocation>
        <location evidence="1">Cell inner membrane</location>
        <topology evidence="1">Multi-pass membrane protein</topology>
    </subcellularLocation>
</comment>
<evidence type="ECO:0000256" key="3">
    <source>
        <dbReference type="ARBA" id="ARBA00022448"/>
    </source>
</evidence>
<comment type="similarity">
    <text evidence="2">Belongs to the major facilitator superfamily.</text>
</comment>
<feature type="transmembrane region" description="Helical" evidence="8">
    <location>
        <begin position="87"/>
        <end position="105"/>
    </location>
</feature>
<feature type="transmembrane region" description="Helical" evidence="8">
    <location>
        <begin position="312"/>
        <end position="333"/>
    </location>
</feature>
<feature type="transmembrane region" description="Helical" evidence="8">
    <location>
        <begin position="375"/>
        <end position="396"/>
    </location>
</feature>
<evidence type="ECO:0000313" key="11">
    <source>
        <dbReference type="Proteomes" id="UP001314181"/>
    </source>
</evidence>
<dbReference type="SUPFAM" id="SSF103473">
    <property type="entry name" value="MFS general substrate transporter"/>
    <property type="match status" value="1"/>
</dbReference>
<name>A0ABM9N8K1_9RICK</name>
<comment type="caution">
    <text evidence="10">The sequence shown here is derived from an EMBL/GenBank/DDBJ whole genome shotgun (WGS) entry which is preliminary data.</text>
</comment>
<evidence type="ECO:0000256" key="7">
    <source>
        <dbReference type="ARBA" id="ARBA00023136"/>
    </source>
</evidence>
<accession>A0ABM9N8K1</accession>
<dbReference type="InterPro" id="IPR020846">
    <property type="entry name" value="MFS_dom"/>
</dbReference>
<evidence type="ECO:0000256" key="8">
    <source>
        <dbReference type="SAM" id="Phobius"/>
    </source>
</evidence>
<evidence type="ECO:0000256" key="5">
    <source>
        <dbReference type="ARBA" id="ARBA00022692"/>
    </source>
</evidence>
<evidence type="ECO:0000256" key="6">
    <source>
        <dbReference type="ARBA" id="ARBA00022989"/>
    </source>
</evidence>
<dbReference type="PANTHER" id="PTHR12778">
    <property type="entry name" value="SOLUTE CARRIER FAMILY 33 ACETYL-COA TRANSPORTER -RELATED"/>
    <property type="match status" value="1"/>
</dbReference>
<dbReference type="PROSITE" id="PS50850">
    <property type="entry name" value="MFS"/>
    <property type="match status" value="1"/>
</dbReference>
<keyword evidence="5 8" id="KW-0812">Transmembrane</keyword>
<proteinExistence type="inferred from homology"/>
<dbReference type="NCBIfam" id="TIGR00901">
    <property type="entry name" value="2A0125"/>
    <property type="match status" value="1"/>
</dbReference>
<protein>
    <submittedName>
        <fullName evidence="10">MFS transporter, PAT family, beta-lactamase induction signal transducer AmpG</fullName>
    </submittedName>
</protein>
<dbReference type="Proteomes" id="UP001314181">
    <property type="component" value="Unassembled WGS sequence"/>
</dbReference>
<evidence type="ECO:0000256" key="2">
    <source>
        <dbReference type="ARBA" id="ARBA00008335"/>
    </source>
</evidence>
<dbReference type="Pfam" id="PF07690">
    <property type="entry name" value="MFS_1"/>
    <property type="match status" value="1"/>
</dbReference>
<keyword evidence="7 8" id="KW-0472">Membrane</keyword>
<dbReference type="InterPro" id="IPR004752">
    <property type="entry name" value="AmpG_permease/AT-1"/>
</dbReference>
<feature type="transmembrane region" description="Helical" evidence="8">
    <location>
        <begin position="117"/>
        <end position="135"/>
    </location>
</feature>
<reference evidence="10 11" key="1">
    <citation type="submission" date="2024-01" db="EMBL/GenBank/DDBJ databases">
        <authorList>
            <person name="Kunselman E."/>
        </authorList>
    </citation>
    <scope>NUCLEOTIDE SEQUENCE [LARGE SCALE GENOMIC DNA]</scope>
    <source>
        <strain evidence="10">2 abalone samples</strain>
    </source>
</reference>
<feature type="transmembrane region" description="Helical" evidence="8">
    <location>
        <begin position="14"/>
        <end position="37"/>
    </location>
</feature>
<dbReference type="EMBL" id="CAWVOK010000025">
    <property type="protein sequence ID" value="CAK8163218.1"/>
    <property type="molecule type" value="Genomic_DNA"/>
</dbReference>
<feature type="transmembrane region" description="Helical" evidence="8">
    <location>
        <begin position="402"/>
        <end position="423"/>
    </location>
</feature>
<dbReference type="InterPro" id="IPR011701">
    <property type="entry name" value="MFS"/>
</dbReference>
<keyword evidence="11" id="KW-1185">Reference proteome</keyword>
<dbReference type="Gene3D" id="1.20.1250.20">
    <property type="entry name" value="MFS general substrate transporter like domains"/>
    <property type="match status" value="1"/>
</dbReference>
<keyword evidence="4" id="KW-1003">Cell membrane</keyword>
<feature type="transmembrane region" description="Helical" evidence="8">
    <location>
        <begin position="49"/>
        <end position="66"/>
    </location>
</feature>
<feature type="transmembrane region" description="Helical" evidence="8">
    <location>
        <begin position="156"/>
        <end position="177"/>
    </location>
</feature>
<dbReference type="PANTHER" id="PTHR12778:SF10">
    <property type="entry name" value="MAJOR FACILITATOR SUPERFAMILY DOMAIN-CONTAINING PROTEIN 3"/>
    <property type="match status" value="1"/>
</dbReference>
<feature type="domain" description="Major facilitator superfamily (MFS) profile" evidence="9">
    <location>
        <begin position="13"/>
        <end position="427"/>
    </location>
</feature>
<keyword evidence="4" id="KW-0997">Cell inner membrane</keyword>